<reference evidence="1" key="1">
    <citation type="submission" date="2021-01" db="EMBL/GenBank/DDBJ databases">
        <authorList>
            <person name="Corre E."/>
            <person name="Pelletier E."/>
            <person name="Niang G."/>
            <person name="Scheremetjew M."/>
            <person name="Finn R."/>
            <person name="Kale V."/>
            <person name="Holt S."/>
            <person name="Cochrane G."/>
            <person name="Meng A."/>
            <person name="Brown T."/>
            <person name="Cohen L."/>
        </authorList>
    </citation>
    <scope>NUCLEOTIDE SEQUENCE</scope>
    <source>
        <strain evidence="1">Pop2</strain>
    </source>
</reference>
<dbReference type="AlphaFoldDB" id="A0A6V2EWA7"/>
<proteinExistence type="predicted"/>
<gene>
    <name evidence="1" type="ORF">DBRI1063_LOCUS6094</name>
</gene>
<sequence length="112" mass="13042">MHLLRKSRTFSTLLQKYVVWRDSRNNTYYFYDNNHHSSYEARNFLSEAFLLSLNCISIPSPAKTIGEYVCVLTFEPMLKGWHSLKQFLQTRASTRAITSSLNFVVLTHSSQS</sequence>
<accession>A0A6V2EWA7</accession>
<organism evidence="1">
    <name type="scientific">Ditylum brightwellii</name>
    <dbReference type="NCBI Taxonomy" id="49249"/>
    <lineage>
        <taxon>Eukaryota</taxon>
        <taxon>Sar</taxon>
        <taxon>Stramenopiles</taxon>
        <taxon>Ochrophyta</taxon>
        <taxon>Bacillariophyta</taxon>
        <taxon>Mediophyceae</taxon>
        <taxon>Lithodesmiophycidae</taxon>
        <taxon>Lithodesmiales</taxon>
        <taxon>Lithodesmiaceae</taxon>
        <taxon>Ditylum</taxon>
    </lineage>
</organism>
<evidence type="ECO:0000313" key="1">
    <source>
        <dbReference type="EMBL" id="CAD9320694.1"/>
    </source>
</evidence>
<protein>
    <submittedName>
        <fullName evidence="1">Uncharacterized protein</fullName>
    </submittedName>
</protein>
<dbReference type="EMBL" id="HBGN01009512">
    <property type="protein sequence ID" value="CAD9320694.1"/>
    <property type="molecule type" value="Transcribed_RNA"/>
</dbReference>
<name>A0A6V2EWA7_9STRA</name>